<dbReference type="PROSITE" id="PS50943">
    <property type="entry name" value="HTH_CROC1"/>
    <property type="match status" value="3"/>
</dbReference>
<dbReference type="EMBL" id="CP002131">
    <property type="protein sequence ID" value="ADL06853.1"/>
    <property type="molecule type" value="Genomic_DNA"/>
</dbReference>
<dbReference type="SUPFAM" id="SSF47413">
    <property type="entry name" value="lambda repressor-like DNA-binding domains"/>
    <property type="match status" value="3"/>
</dbReference>
<organism evidence="3 4">
    <name type="scientific">Thermosediminibacter oceani (strain ATCC BAA-1034 / DSM 16646 / JW/IW-1228P)</name>
    <dbReference type="NCBI Taxonomy" id="555079"/>
    <lineage>
        <taxon>Bacteria</taxon>
        <taxon>Bacillati</taxon>
        <taxon>Bacillota</taxon>
        <taxon>Clostridia</taxon>
        <taxon>Thermosediminibacterales</taxon>
        <taxon>Thermosediminibacteraceae</taxon>
        <taxon>Thermosediminibacter</taxon>
    </lineage>
</organism>
<feature type="domain" description="HTH cro/C1-type" evidence="2">
    <location>
        <begin position="7"/>
        <end position="61"/>
    </location>
</feature>
<dbReference type="AlphaFoldDB" id="D9RZF5"/>
<dbReference type="STRING" id="555079.Toce_0059"/>
<dbReference type="OrthoDB" id="371153at2"/>
<dbReference type="GO" id="GO:0005829">
    <property type="term" value="C:cytosol"/>
    <property type="evidence" value="ECO:0007669"/>
    <property type="project" value="TreeGrafter"/>
</dbReference>
<evidence type="ECO:0000256" key="1">
    <source>
        <dbReference type="ARBA" id="ARBA00023125"/>
    </source>
</evidence>
<dbReference type="InterPro" id="IPR050807">
    <property type="entry name" value="TransReg_Diox_bact_type"/>
</dbReference>
<dbReference type="InterPro" id="IPR010982">
    <property type="entry name" value="Lambda_DNA-bd_dom_sf"/>
</dbReference>
<dbReference type="eggNOG" id="COG3620">
    <property type="taxonomic scope" value="Bacteria"/>
</dbReference>
<dbReference type="PANTHER" id="PTHR46797">
    <property type="entry name" value="HTH-TYPE TRANSCRIPTIONAL REGULATOR"/>
    <property type="match status" value="1"/>
</dbReference>
<feature type="domain" description="HTH cro/C1-type" evidence="2">
    <location>
        <begin position="79"/>
        <end position="133"/>
    </location>
</feature>
<dbReference type="RefSeq" id="WP_013274905.1">
    <property type="nucleotide sequence ID" value="NC_014377.1"/>
</dbReference>
<proteinExistence type="predicted"/>
<evidence type="ECO:0000313" key="4">
    <source>
        <dbReference type="Proteomes" id="UP000000272"/>
    </source>
</evidence>
<dbReference type="GO" id="GO:0003700">
    <property type="term" value="F:DNA-binding transcription factor activity"/>
    <property type="evidence" value="ECO:0007669"/>
    <property type="project" value="TreeGrafter"/>
</dbReference>
<dbReference type="eggNOG" id="COG1396">
    <property type="taxonomic scope" value="Bacteria"/>
</dbReference>
<dbReference type="Gene3D" id="1.10.260.40">
    <property type="entry name" value="lambda repressor-like DNA-binding domains"/>
    <property type="match status" value="3"/>
</dbReference>
<sequence>MIDGKLIRNIRRKRNMSLQELARRADLSVSYLSEIERGIKQPSLETIEKMANALNISKNALFGAEPTENRNSRSIGEKIALLRQEKGISLSELAEKAGISATYLCQIEKGNALPSLSTLKALAEALCMTAQDLMVATSHVGYKIKKIRQERGLTQVELAKKAGVSTGLIGQIESGRVEPSLKTLEKIAHALSLSPCYFVTDDDEIASLLRPMNPELKRLLVDPKVRSFLEMVADCTPEEFEFIMKFIQLYKEHRSAD</sequence>
<dbReference type="CDD" id="cd00093">
    <property type="entry name" value="HTH_XRE"/>
    <property type="match status" value="3"/>
</dbReference>
<dbReference type="Pfam" id="PF01381">
    <property type="entry name" value="HTH_3"/>
    <property type="match status" value="3"/>
</dbReference>
<dbReference type="SMART" id="SM00530">
    <property type="entry name" value="HTH_XRE"/>
    <property type="match status" value="3"/>
</dbReference>
<evidence type="ECO:0000313" key="3">
    <source>
        <dbReference type="EMBL" id="ADL06853.1"/>
    </source>
</evidence>
<accession>D9RZF5</accession>
<protein>
    <submittedName>
        <fullName evidence="3">Helix-turn-helix domain protein</fullName>
    </submittedName>
</protein>
<feature type="domain" description="HTH cro/C1-type" evidence="2">
    <location>
        <begin position="144"/>
        <end position="198"/>
    </location>
</feature>
<evidence type="ECO:0000259" key="2">
    <source>
        <dbReference type="PROSITE" id="PS50943"/>
    </source>
</evidence>
<dbReference type="InterPro" id="IPR001387">
    <property type="entry name" value="Cro/C1-type_HTH"/>
</dbReference>
<name>D9RZF5_THEOJ</name>
<dbReference type="Proteomes" id="UP000000272">
    <property type="component" value="Chromosome"/>
</dbReference>
<gene>
    <name evidence="3" type="ordered locus">Toce_0059</name>
</gene>
<dbReference type="PANTHER" id="PTHR46797:SF1">
    <property type="entry name" value="METHYLPHOSPHONATE SYNTHASE"/>
    <property type="match status" value="1"/>
</dbReference>
<reference evidence="3 4" key="1">
    <citation type="journal article" date="2010" name="Stand. Genomic Sci.">
        <title>Complete genome sequence of Thermosediminibacter oceani type strain (JW/IW-1228P).</title>
        <authorList>
            <person name="Pitluck S."/>
            <person name="Yasawong M."/>
            <person name="Munk C."/>
            <person name="Nolan M."/>
            <person name="Lapidus A."/>
            <person name="Lucas S."/>
            <person name="Glavina Del Rio T."/>
            <person name="Tice H."/>
            <person name="Cheng J.F."/>
            <person name="Bruce D."/>
            <person name="Detter C."/>
            <person name="Tapia R."/>
            <person name="Han C."/>
            <person name="Goodwin L."/>
            <person name="Liolios K."/>
            <person name="Ivanova N."/>
            <person name="Mavromatis K."/>
            <person name="Mikhailova N."/>
            <person name="Pati A."/>
            <person name="Chen A."/>
            <person name="Palaniappan K."/>
            <person name="Land M."/>
            <person name="Hauser L."/>
            <person name="Chang Y.J."/>
            <person name="Jeffries C.D."/>
            <person name="Rohde M."/>
            <person name="Spring S."/>
            <person name="Sikorski J."/>
            <person name="Goker M."/>
            <person name="Woyke T."/>
            <person name="Bristow J."/>
            <person name="Eisen J.A."/>
            <person name="Markowitz V."/>
            <person name="Hugenholtz P."/>
            <person name="Kyrpides N.C."/>
            <person name="Klenk H.P."/>
        </authorList>
    </citation>
    <scope>NUCLEOTIDE SEQUENCE [LARGE SCALE GENOMIC DNA]</scope>
    <source>
        <strain evidence="4">ATCC BAA-1034 / DSM 16646 / JW/IW-1228P</strain>
    </source>
</reference>
<keyword evidence="4" id="KW-1185">Reference proteome</keyword>
<keyword evidence="1" id="KW-0238">DNA-binding</keyword>
<dbReference type="GO" id="GO:0003677">
    <property type="term" value="F:DNA binding"/>
    <property type="evidence" value="ECO:0007669"/>
    <property type="project" value="UniProtKB-KW"/>
</dbReference>
<dbReference type="KEGG" id="toc:Toce_0059"/>
<dbReference type="HOGENOM" id="CLU_1084338_0_0_9"/>